<proteinExistence type="predicted"/>
<dbReference type="EMBL" id="MW006479">
    <property type="protein sequence ID" value="QPI15095.1"/>
    <property type="molecule type" value="Genomic_DNA"/>
</dbReference>
<evidence type="ECO:0000313" key="1">
    <source>
        <dbReference type="EMBL" id="QPI15095.1"/>
    </source>
</evidence>
<dbReference type="Proteomes" id="UP000594606">
    <property type="component" value="Segment"/>
</dbReference>
<evidence type="ECO:0000313" key="2">
    <source>
        <dbReference type="Proteomes" id="UP000594606"/>
    </source>
</evidence>
<keyword evidence="2" id="KW-1185">Reference proteome</keyword>
<sequence length="34" mass="4028">MAEEERFELSSRFTSQPLSKRFSSPIRFALPIIR</sequence>
<accession>A0A7S9SPD7</accession>
<protein>
    <submittedName>
        <fullName evidence="1">Uncharacterized protein</fullName>
    </submittedName>
</protein>
<organism evidence="1 2">
    <name type="scientific">Salmonella phage GEC_vB_N5</name>
    <dbReference type="NCBI Taxonomy" id="2777378"/>
    <lineage>
        <taxon>Viruses</taxon>
        <taxon>Duplodnaviria</taxon>
        <taxon>Heunggongvirae</taxon>
        <taxon>Uroviricota</taxon>
        <taxon>Caudoviricetes</taxon>
        <taxon>Demerecviridae</taxon>
        <taxon>Markadamsvirinae</taxon>
        <taxon>Tequintavirus</taxon>
        <taxon>Tequintavirus N5</taxon>
    </lineage>
</organism>
<gene>
    <name evidence="1" type="ORF">GECvBN5_gp079</name>
</gene>
<name>A0A7S9SPD7_9CAUD</name>
<reference evidence="1 2" key="1">
    <citation type="submission" date="2020-09" db="EMBL/GenBank/DDBJ databases">
        <authorList>
            <person name="Makalatia K."/>
            <person name="Wagemans J."/>
        </authorList>
    </citation>
    <scope>NUCLEOTIDE SEQUENCE [LARGE SCALE GENOMIC DNA]</scope>
</reference>